<keyword evidence="2" id="KW-0964">Secreted</keyword>
<evidence type="ECO:0000256" key="7">
    <source>
        <dbReference type="ARBA" id="ARBA00023119"/>
    </source>
</evidence>
<proteinExistence type="predicted"/>
<dbReference type="Proteomes" id="UP000472274">
    <property type="component" value="Unplaced"/>
</dbReference>
<dbReference type="PANTHER" id="PTHR24020:SF86">
    <property type="entry name" value="COLLAGEN, TYPE VI, ALPHA 4"/>
    <property type="match status" value="1"/>
</dbReference>
<keyword evidence="12" id="KW-1185">Reference proteome</keyword>
<keyword evidence="7" id="KW-0176">Collagen</keyword>
<evidence type="ECO:0000256" key="4">
    <source>
        <dbReference type="ARBA" id="ARBA00022729"/>
    </source>
</evidence>
<accession>A0A674KEQ8</accession>
<sequence length="409" mass="45660">SCTSWSAALITVMLHTLTTLADIVFLVDTSTSIGRENFQKVKNFLYTLLDVGIDKYRVGLAQYSREGHVEFLLNTYKSKEDVLTHIQGRVTFLGGPLQTGSALEFLHKVFFKEEVGSRISQGTPQFAVVITSAKSKDDVAEAAEELKEIGVKVISVGVQNSDREEMEVIATSPLVYQVNGGQSISHCWFLLINYPNLCSSASVADIVFLVDESSRIGLRNFQLTRTFLLKIVNALDIGPNNIRVGLVLYSDEPRLEFTLDTFEDKSDILNYLKKLPYRGGRTYTGAAIDFLRKKVFTQEAGSRKNQGVQQLAVVITDGQSFDDFVEPSSKLRHHGVAVYAVGTKNISESSQLDKIASYPSRKHVTNLESFLQLSNIEWKIKKQLCSEIVSQTFVVPVRSRTLKEGKREI</sequence>
<keyword evidence="4 9" id="KW-0732">Signal</keyword>
<evidence type="ECO:0000256" key="9">
    <source>
        <dbReference type="SAM" id="SignalP"/>
    </source>
</evidence>
<evidence type="ECO:0000313" key="12">
    <source>
        <dbReference type="Proteomes" id="UP000472274"/>
    </source>
</evidence>
<dbReference type="PANTHER" id="PTHR24020">
    <property type="entry name" value="COLLAGEN ALPHA"/>
    <property type="match status" value="1"/>
</dbReference>
<dbReference type="CDD" id="cd01472">
    <property type="entry name" value="vWA_collagen"/>
    <property type="match status" value="1"/>
</dbReference>
<dbReference type="InterPro" id="IPR050525">
    <property type="entry name" value="ECM_Assembly_Org"/>
</dbReference>
<dbReference type="FunFam" id="3.40.50.410:FF:000003">
    <property type="entry name" value="Collagen type VI alpha 3 chain"/>
    <property type="match status" value="1"/>
</dbReference>
<reference evidence="11" key="1">
    <citation type="submission" date="2025-08" db="UniProtKB">
        <authorList>
            <consortium name="Ensembl"/>
        </authorList>
    </citation>
    <scope>IDENTIFICATION</scope>
</reference>
<keyword evidence="5" id="KW-0677">Repeat</keyword>
<evidence type="ECO:0000256" key="2">
    <source>
        <dbReference type="ARBA" id="ARBA00022525"/>
    </source>
</evidence>
<dbReference type="PRINTS" id="PR00453">
    <property type="entry name" value="VWFADOMAIN"/>
</dbReference>
<evidence type="ECO:0000256" key="3">
    <source>
        <dbReference type="ARBA" id="ARBA00022530"/>
    </source>
</evidence>
<dbReference type="InterPro" id="IPR036465">
    <property type="entry name" value="vWFA_dom_sf"/>
</dbReference>
<name>A0A674KEQ8_9SAUR</name>
<dbReference type="GO" id="GO:0007155">
    <property type="term" value="P:cell adhesion"/>
    <property type="evidence" value="ECO:0007669"/>
    <property type="project" value="UniProtKB-KW"/>
</dbReference>
<keyword evidence="6" id="KW-0130">Cell adhesion</keyword>
<dbReference type="Pfam" id="PF00092">
    <property type="entry name" value="VWA"/>
    <property type="match status" value="2"/>
</dbReference>
<dbReference type="SUPFAM" id="SSF53300">
    <property type="entry name" value="vWA-like"/>
    <property type="match status" value="2"/>
</dbReference>
<evidence type="ECO:0000256" key="8">
    <source>
        <dbReference type="ARBA" id="ARBA00023180"/>
    </source>
</evidence>
<organism evidence="11 12">
    <name type="scientific">Terrapene triunguis</name>
    <name type="common">Three-toed box turtle</name>
    <dbReference type="NCBI Taxonomy" id="2587831"/>
    <lineage>
        <taxon>Eukaryota</taxon>
        <taxon>Metazoa</taxon>
        <taxon>Chordata</taxon>
        <taxon>Craniata</taxon>
        <taxon>Vertebrata</taxon>
        <taxon>Euteleostomi</taxon>
        <taxon>Archelosauria</taxon>
        <taxon>Testudinata</taxon>
        <taxon>Testudines</taxon>
        <taxon>Cryptodira</taxon>
        <taxon>Durocryptodira</taxon>
        <taxon>Testudinoidea</taxon>
        <taxon>Emydidae</taxon>
        <taxon>Terrapene</taxon>
    </lineage>
</organism>
<evidence type="ECO:0000259" key="10">
    <source>
        <dbReference type="PROSITE" id="PS50234"/>
    </source>
</evidence>
<dbReference type="GeneTree" id="ENSGT00940000163168"/>
<dbReference type="Gene3D" id="3.40.50.410">
    <property type="entry name" value="von Willebrand factor, type A domain"/>
    <property type="match status" value="2"/>
</dbReference>
<dbReference type="GO" id="GO:0005581">
    <property type="term" value="C:collagen trimer"/>
    <property type="evidence" value="ECO:0007669"/>
    <property type="project" value="UniProtKB-KW"/>
</dbReference>
<feature type="chain" id="PRO_5025667075" description="VWFA domain-containing protein" evidence="9">
    <location>
        <begin position="22"/>
        <end position="409"/>
    </location>
</feature>
<dbReference type="PROSITE" id="PS50234">
    <property type="entry name" value="VWFA"/>
    <property type="match status" value="2"/>
</dbReference>
<dbReference type="FunFam" id="3.40.50.410:FF:000004">
    <property type="entry name" value="collagen alpha-6(VI) chain"/>
    <property type="match status" value="1"/>
</dbReference>
<protein>
    <recommendedName>
        <fullName evidence="10">VWFA domain-containing protein</fullName>
    </recommendedName>
</protein>
<dbReference type="InterPro" id="IPR002035">
    <property type="entry name" value="VWF_A"/>
</dbReference>
<evidence type="ECO:0000256" key="5">
    <source>
        <dbReference type="ARBA" id="ARBA00022737"/>
    </source>
</evidence>
<evidence type="ECO:0000256" key="1">
    <source>
        <dbReference type="ARBA" id="ARBA00004498"/>
    </source>
</evidence>
<dbReference type="SMART" id="SM00327">
    <property type="entry name" value="VWA"/>
    <property type="match status" value="2"/>
</dbReference>
<reference evidence="11" key="2">
    <citation type="submission" date="2025-09" db="UniProtKB">
        <authorList>
            <consortium name="Ensembl"/>
        </authorList>
    </citation>
    <scope>IDENTIFICATION</scope>
</reference>
<feature type="signal peptide" evidence="9">
    <location>
        <begin position="1"/>
        <end position="21"/>
    </location>
</feature>
<keyword evidence="8" id="KW-0325">Glycoprotein</keyword>
<dbReference type="Ensembl" id="ENSTMTT00000032097.1">
    <property type="protein sequence ID" value="ENSTMTP00000030972.1"/>
    <property type="gene ID" value="ENSTMTG00000022271.1"/>
</dbReference>
<evidence type="ECO:0000256" key="6">
    <source>
        <dbReference type="ARBA" id="ARBA00022889"/>
    </source>
</evidence>
<evidence type="ECO:0000313" key="11">
    <source>
        <dbReference type="Ensembl" id="ENSTMTP00000030972.1"/>
    </source>
</evidence>
<keyword evidence="3" id="KW-0272">Extracellular matrix</keyword>
<comment type="subcellular location">
    <subcellularLocation>
        <location evidence="1">Secreted</location>
        <location evidence="1">Extracellular space</location>
        <location evidence="1">Extracellular matrix</location>
    </subcellularLocation>
</comment>
<dbReference type="AlphaFoldDB" id="A0A674KEQ8"/>
<feature type="domain" description="VWFA" evidence="10">
    <location>
        <begin position="22"/>
        <end position="194"/>
    </location>
</feature>
<feature type="domain" description="VWFA" evidence="10">
    <location>
        <begin position="205"/>
        <end position="384"/>
    </location>
</feature>